<dbReference type="GO" id="GO:0005524">
    <property type="term" value="F:ATP binding"/>
    <property type="evidence" value="ECO:0007669"/>
    <property type="project" value="UniProtKB-UniRule"/>
</dbReference>
<dbReference type="PANTHER" id="PTHR11088:SF60">
    <property type="entry name" value="TRNA DIMETHYLALLYLTRANSFERASE"/>
    <property type="match status" value="1"/>
</dbReference>
<evidence type="ECO:0000256" key="13">
    <source>
        <dbReference type="RuleBase" id="RU003785"/>
    </source>
</evidence>
<evidence type="ECO:0000256" key="1">
    <source>
        <dbReference type="ARBA" id="ARBA00001946"/>
    </source>
</evidence>
<comment type="function">
    <text evidence="2 10 12">Catalyzes the transfer of a dimethylallyl group onto the adenine at position 37 in tRNAs that read codons beginning with uridine, leading to the formation of N6-(dimethylallyl)adenosine (i(6)A).</text>
</comment>
<comment type="caution">
    <text evidence="10">Lacks conserved residue(s) required for the propagation of feature annotation.</text>
</comment>
<comment type="subunit">
    <text evidence="10">Monomer.</text>
</comment>
<dbReference type="HAMAP" id="MF_00185">
    <property type="entry name" value="IPP_trans"/>
    <property type="match status" value="1"/>
</dbReference>
<dbReference type="AlphaFoldDB" id="A0A4D6Y2A9"/>
<evidence type="ECO:0000256" key="7">
    <source>
        <dbReference type="ARBA" id="ARBA00022840"/>
    </source>
</evidence>
<evidence type="ECO:0000313" key="14">
    <source>
        <dbReference type="EMBL" id="QCI20688.1"/>
    </source>
</evidence>
<dbReference type="Gene3D" id="1.10.20.140">
    <property type="match status" value="1"/>
</dbReference>
<dbReference type="Pfam" id="PF01715">
    <property type="entry name" value="IPPT"/>
    <property type="match status" value="1"/>
</dbReference>
<evidence type="ECO:0000256" key="10">
    <source>
        <dbReference type="HAMAP-Rule" id="MF_00185"/>
    </source>
</evidence>
<feature type="site" description="Interaction with substrate tRNA" evidence="10">
    <location>
        <position position="130"/>
    </location>
</feature>
<name>A0A4D6Y2A9_9GAMM</name>
<dbReference type="Proteomes" id="UP000298594">
    <property type="component" value="Chromosome"/>
</dbReference>
<dbReference type="EC" id="2.5.1.75" evidence="10"/>
<evidence type="ECO:0000256" key="12">
    <source>
        <dbReference type="RuleBase" id="RU003784"/>
    </source>
</evidence>
<dbReference type="InterPro" id="IPR027417">
    <property type="entry name" value="P-loop_NTPase"/>
</dbReference>
<evidence type="ECO:0000256" key="3">
    <source>
        <dbReference type="ARBA" id="ARBA00005842"/>
    </source>
</evidence>
<reference evidence="14 15" key="1">
    <citation type="submission" date="2018-12" db="EMBL/GenBank/DDBJ databases">
        <authorList>
            <person name="Chong R.A."/>
        </authorList>
    </citation>
    <scope>NUCLEOTIDE SEQUENCE [LARGE SCALE GENOMIC DNA]</scope>
    <source>
        <strain evidence="14 15">Bca</strain>
    </source>
</reference>
<feature type="binding site" evidence="10">
    <location>
        <begin position="17"/>
        <end position="24"/>
    </location>
    <ligand>
        <name>ATP</name>
        <dbReference type="ChEBI" id="CHEBI:30616"/>
    </ligand>
</feature>
<organism evidence="14 15">
    <name type="scientific">Buchnera aphidicola</name>
    <name type="common">Brachycaudus cardui</name>
    <dbReference type="NCBI Taxonomy" id="557993"/>
    <lineage>
        <taxon>Bacteria</taxon>
        <taxon>Pseudomonadati</taxon>
        <taxon>Pseudomonadota</taxon>
        <taxon>Gammaproteobacteria</taxon>
        <taxon>Enterobacterales</taxon>
        <taxon>Erwiniaceae</taxon>
        <taxon>Buchnera</taxon>
    </lineage>
</organism>
<accession>A0A4D6Y2A9</accession>
<evidence type="ECO:0000256" key="2">
    <source>
        <dbReference type="ARBA" id="ARBA00003213"/>
    </source>
</evidence>
<evidence type="ECO:0000256" key="11">
    <source>
        <dbReference type="RuleBase" id="RU003783"/>
    </source>
</evidence>
<keyword evidence="6 10" id="KW-0547">Nucleotide-binding</keyword>
<keyword evidence="4 10" id="KW-0808">Transferase</keyword>
<feature type="binding site" evidence="10">
    <location>
        <begin position="19"/>
        <end position="24"/>
    </location>
    <ligand>
        <name>substrate</name>
    </ligand>
</feature>
<comment type="similarity">
    <text evidence="3 10 13">Belongs to the IPP transferase family.</text>
</comment>
<dbReference type="SUPFAM" id="SSF52540">
    <property type="entry name" value="P-loop containing nucleoside triphosphate hydrolases"/>
    <property type="match status" value="1"/>
</dbReference>
<protein>
    <recommendedName>
        <fullName evidence="10">tRNA dimethylallyltransferase</fullName>
        <ecNumber evidence="10">2.5.1.75</ecNumber>
    </recommendedName>
    <alternativeName>
        <fullName evidence="10">Dimethylallyl diphosphate:tRNA dimethylallyltransferase</fullName>
        <shortName evidence="10">DMAPP:tRNA dimethylallyltransferase</shortName>
        <shortName evidence="10">DMATase</shortName>
    </alternativeName>
    <alternativeName>
        <fullName evidence="10">Isopentenyl-diphosphate:tRNA isopentenyltransferase</fullName>
        <shortName evidence="10">IPP transferase</shortName>
        <shortName evidence="10">IPPT</shortName>
        <shortName evidence="10">IPTase</shortName>
    </alternativeName>
</protein>
<evidence type="ECO:0000256" key="5">
    <source>
        <dbReference type="ARBA" id="ARBA00022694"/>
    </source>
</evidence>
<comment type="catalytic activity">
    <reaction evidence="9 10 11">
        <text>adenosine(37) in tRNA + dimethylallyl diphosphate = N(6)-dimethylallyladenosine(37) in tRNA + diphosphate</text>
        <dbReference type="Rhea" id="RHEA:26482"/>
        <dbReference type="Rhea" id="RHEA-COMP:10162"/>
        <dbReference type="Rhea" id="RHEA-COMP:10375"/>
        <dbReference type="ChEBI" id="CHEBI:33019"/>
        <dbReference type="ChEBI" id="CHEBI:57623"/>
        <dbReference type="ChEBI" id="CHEBI:74411"/>
        <dbReference type="ChEBI" id="CHEBI:74415"/>
        <dbReference type="EC" id="2.5.1.75"/>
    </reaction>
</comment>
<dbReference type="InterPro" id="IPR018022">
    <property type="entry name" value="IPT"/>
</dbReference>
<feature type="region of interest" description="Interaction with substrate tRNA" evidence="10">
    <location>
        <begin position="164"/>
        <end position="168"/>
    </location>
</feature>
<dbReference type="Gene3D" id="3.40.50.300">
    <property type="entry name" value="P-loop containing nucleotide triphosphate hydrolases"/>
    <property type="match status" value="1"/>
</dbReference>
<dbReference type="InterPro" id="IPR039657">
    <property type="entry name" value="Dimethylallyltransferase"/>
</dbReference>
<comment type="cofactor">
    <cofactor evidence="1 10">
        <name>Mg(2+)</name>
        <dbReference type="ChEBI" id="CHEBI:18420"/>
    </cofactor>
</comment>
<evidence type="ECO:0000256" key="8">
    <source>
        <dbReference type="ARBA" id="ARBA00022842"/>
    </source>
</evidence>
<evidence type="ECO:0000313" key="15">
    <source>
        <dbReference type="Proteomes" id="UP000298594"/>
    </source>
</evidence>
<sequence>MNFNYKKKLPVVLFLMGPTASGKSQLAINLRQYLPIELISVDSALIYRGMNIGTAKPSFLDLCHHPHRLLNIKDPSENYSAVEFQQDALKEINKIINLGKIPCLVGGTMFYYNVLLHGVSILPPANVQIREYLLQKNTKKNFLYKKLESIDPISAVRIHKNDFQRLLRAVEVFYISGKNLTELKKNNHYKLPYTILQFAIIPPNKEWLNNNIELRIKKMLMLGFQEEVENLFFRGDLHINLPSIRCIGYRQMWEYLEYKISYKDMFDKTIYATRKLAKNQLTWLKKWKDLNIILSSSPIEILIQKVLDVFQEKNNLST</sequence>
<dbReference type="EMBL" id="CP034879">
    <property type="protein sequence ID" value="QCI20688.1"/>
    <property type="molecule type" value="Genomic_DNA"/>
</dbReference>
<dbReference type="OrthoDB" id="9776390at2"/>
<dbReference type="GO" id="GO:0006400">
    <property type="term" value="P:tRNA modification"/>
    <property type="evidence" value="ECO:0007669"/>
    <property type="project" value="TreeGrafter"/>
</dbReference>
<keyword evidence="8 10" id="KW-0460">Magnesium</keyword>
<dbReference type="NCBIfam" id="TIGR00174">
    <property type="entry name" value="miaA"/>
    <property type="match status" value="1"/>
</dbReference>
<reference evidence="14 15" key="2">
    <citation type="submission" date="2019-05" db="EMBL/GenBank/DDBJ databases">
        <title>Genome evolution of the obligate endosymbiont Buchnera aphidicola.</title>
        <authorList>
            <person name="Moran N.A."/>
        </authorList>
    </citation>
    <scope>NUCLEOTIDE SEQUENCE [LARGE SCALE GENOMIC DNA]</scope>
    <source>
        <strain evidence="14 15">Bca</strain>
    </source>
</reference>
<gene>
    <name evidence="10 14" type="primary">miaA</name>
    <name evidence="14" type="ORF">D9V67_02925</name>
</gene>
<feature type="region of interest" description="Interaction with substrate tRNA" evidence="10">
    <location>
        <begin position="42"/>
        <end position="45"/>
    </location>
</feature>
<dbReference type="PANTHER" id="PTHR11088">
    <property type="entry name" value="TRNA DIMETHYLALLYLTRANSFERASE"/>
    <property type="match status" value="1"/>
</dbReference>
<evidence type="ECO:0000256" key="9">
    <source>
        <dbReference type="ARBA" id="ARBA00049563"/>
    </source>
</evidence>
<dbReference type="GO" id="GO:0052381">
    <property type="term" value="F:tRNA dimethylallyltransferase activity"/>
    <property type="evidence" value="ECO:0007669"/>
    <property type="project" value="UniProtKB-UniRule"/>
</dbReference>
<keyword evidence="7 10" id="KW-0067">ATP-binding</keyword>
<keyword evidence="5 10" id="KW-0819">tRNA processing</keyword>
<feature type="site" description="Interaction with substrate tRNA" evidence="10">
    <location>
        <position position="108"/>
    </location>
</feature>
<proteinExistence type="inferred from homology"/>
<evidence type="ECO:0000256" key="6">
    <source>
        <dbReference type="ARBA" id="ARBA00022741"/>
    </source>
</evidence>
<evidence type="ECO:0000256" key="4">
    <source>
        <dbReference type="ARBA" id="ARBA00022679"/>
    </source>
</evidence>